<evidence type="ECO:0000313" key="4">
    <source>
        <dbReference type="Proteomes" id="UP001419910"/>
    </source>
</evidence>
<dbReference type="EMBL" id="JBDIME010000004">
    <property type="protein sequence ID" value="MEN2789391.1"/>
    <property type="molecule type" value="Genomic_DNA"/>
</dbReference>
<feature type="compositionally biased region" description="Polar residues" evidence="1">
    <location>
        <begin position="45"/>
        <end position="78"/>
    </location>
</feature>
<dbReference type="Proteomes" id="UP001419910">
    <property type="component" value="Unassembled WGS sequence"/>
</dbReference>
<feature type="region of interest" description="Disordered" evidence="1">
    <location>
        <begin position="26"/>
        <end position="102"/>
    </location>
</feature>
<feature type="chain" id="PRO_5045885223" description="DUF4148 domain-containing protein" evidence="2">
    <location>
        <begin position="26"/>
        <end position="102"/>
    </location>
</feature>
<reference evidence="3 4" key="1">
    <citation type="submission" date="2024-05" db="EMBL/GenBank/DDBJ databases">
        <authorList>
            <person name="Liu Q."/>
            <person name="Xin Y.-H."/>
        </authorList>
    </citation>
    <scope>NUCLEOTIDE SEQUENCE [LARGE SCALE GENOMIC DNA]</scope>
    <source>
        <strain evidence="3 4">CGMCC 1.10181</strain>
    </source>
</reference>
<keyword evidence="4" id="KW-1185">Reference proteome</keyword>
<accession>A0ABU9Y0P9</accession>
<evidence type="ECO:0008006" key="5">
    <source>
        <dbReference type="Google" id="ProtNLM"/>
    </source>
</evidence>
<organism evidence="3 4">
    <name type="scientific">Sphingomonas oligophenolica</name>
    <dbReference type="NCBI Taxonomy" id="301154"/>
    <lineage>
        <taxon>Bacteria</taxon>
        <taxon>Pseudomonadati</taxon>
        <taxon>Pseudomonadota</taxon>
        <taxon>Alphaproteobacteria</taxon>
        <taxon>Sphingomonadales</taxon>
        <taxon>Sphingomonadaceae</taxon>
        <taxon>Sphingomonas</taxon>
    </lineage>
</organism>
<proteinExistence type="predicted"/>
<sequence length="102" mass="10608">MTKAYLTITTALAAFAALSAAPAMARGPHGHVLSIQGANGRGLVQSRSVSRQPGSASVSRSLQTNGGRGYQSSRNASWGNGRYDSSRTVTADDGRTPNKEKT</sequence>
<feature type="compositionally biased region" description="Basic and acidic residues" evidence="1">
    <location>
        <begin position="90"/>
        <end position="102"/>
    </location>
</feature>
<evidence type="ECO:0000256" key="1">
    <source>
        <dbReference type="SAM" id="MobiDB-lite"/>
    </source>
</evidence>
<comment type="caution">
    <text evidence="3">The sequence shown here is derived from an EMBL/GenBank/DDBJ whole genome shotgun (WGS) entry which is preliminary data.</text>
</comment>
<name>A0ABU9Y0P9_9SPHN</name>
<gene>
    <name evidence="3" type="ORF">ABC974_07135</name>
</gene>
<dbReference type="RefSeq" id="WP_345840395.1">
    <property type="nucleotide sequence ID" value="NZ_JBDIME010000004.1"/>
</dbReference>
<feature type="signal peptide" evidence="2">
    <location>
        <begin position="1"/>
        <end position="25"/>
    </location>
</feature>
<evidence type="ECO:0000313" key="3">
    <source>
        <dbReference type="EMBL" id="MEN2789391.1"/>
    </source>
</evidence>
<evidence type="ECO:0000256" key="2">
    <source>
        <dbReference type="SAM" id="SignalP"/>
    </source>
</evidence>
<keyword evidence="2" id="KW-0732">Signal</keyword>
<protein>
    <recommendedName>
        <fullName evidence="5">DUF4148 domain-containing protein</fullName>
    </recommendedName>
</protein>